<sequence length="120" mass="12613">MFSLGSQTALVTGGSQGIGCALTVGLAEAGANVVVFDINPPSTNFQSLSATYGVATAYQQLDVSNVPALKESFRIINTFCEENDGLDICVACAGVNQVVDFLETDESIFDRIMRINVKGA</sequence>
<reference evidence="3 4" key="1">
    <citation type="submission" date="2015-01" db="EMBL/GenBank/DDBJ databases">
        <title>The Genome Sequence of Cladophialophora immunda CBS83496.</title>
        <authorList>
            <consortium name="The Broad Institute Genomics Platform"/>
            <person name="Cuomo C."/>
            <person name="de Hoog S."/>
            <person name="Gorbushina A."/>
            <person name="Stielow B."/>
            <person name="Teixiera M."/>
            <person name="Abouelleil A."/>
            <person name="Chapman S.B."/>
            <person name="Priest M."/>
            <person name="Young S.K."/>
            <person name="Wortman J."/>
            <person name="Nusbaum C."/>
            <person name="Birren B."/>
        </authorList>
    </citation>
    <scope>NUCLEOTIDE SEQUENCE [LARGE SCALE GENOMIC DNA]</scope>
    <source>
        <strain evidence="3 4">CBS 83496</strain>
    </source>
</reference>
<dbReference type="InterPro" id="IPR002347">
    <property type="entry name" value="SDR_fam"/>
</dbReference>
<dbReference type="GO" id="GO:0050664">
    <property type="term" value="F:oxidoreductase activity, acting on NAD(P)H, oxygen as acceptor"/>
    <property type="evidence" value="ECO:0007669"/>
    <property type="project" value="TreeGrafter"/>
</dbReference>
<comment type="similarity">
    <text evidence="1">Belongs to the short-chain dehydrogenases/reductases (SDR) family.</text>
</comment>
<evidence type="ECO:0000313" key="4">
    <source>
        <dbReference type="Proteomes" id="UP000054466"/>
    </source>
</evidence>
<dbReference type="AlphaFoldDB" id="A0A0D2CHC1"/>
<evidence type="ECO:0000313" key="3">
    <source>
        <dbReference type="EMBL" id="KIW29545.1"/>
    </source>
</evidence>
<dbReference type="PANTHER" id="PTHR43008:SF4">
    <property type="entry name" value="CHAIN DEHYDROGENASE, PUTATIVE (AFU_ORTHOLOGUE AFUA_4G08710)-RELATED"/>
    <property type="match status" value="1"/>
</dbReference>
<evidence type="ECO:0000256" key="2">
    <source>
        <dbReference type="ARBA" id="ARBA00023002"/>
    </source>
</evidence>
<dbReference type="Pfam" id="PF00106">
    <property type="entry name" value="adh_short"/>
    <property type="match status" value="1"/>
</dbReference>
<proteinExistence type="inferred from homology"/>
<dbReference type="Proteomes" id="UP000054466">
    <property type="component" value="Unassembled WGS sequence"/>
</dbReference>
<dbReference type="HOGENOM" id="CLU_010194_2_19_1"/>
<dbReference type="GeneID" id="27344551"/>
<dbReference type="GO" id="GO:0016616">
    <property type="term" value="F:oxidoreductase activity, acting on the CH-OH group of donors, NAD or NADP as acceptor"/>
    <property type="evidence" value="ECO:0007669"/>
    <property type="project" value="UniProtKB-ARBA"/>
</dbReference>
<name>A0A0D2CHC1_9EURO</name>
<dbReference type="RefSeq" id="XP_016249761.1">
    <property type="nucleotide sequence ID" value="XM_016392242.1"/>
</dbReference>
<dbReference type="EMBL" id="KN847042">
    <property type="protein sequence ID" value="KIW29545.1"/>
    <property type="molecule type" value="Genomic_DNA"/>
</dbReference>
<accession>A0A0D2CHC1</accession>
<keyword evidence="4" id="KW-1185">Reference proteome</keyword>
<dbReference type="PANTHER" id="PTHR43008">
    <property type="entry name" value="BENZIL REDUCTASE"/>
    <property type="match status" value="1"/>
</dbReference>
<dbReference type="PRINTS" id="PR00081">
    <property type="entry name" value="GDHRDH"/>
</dbReference>
<dbReference type="SUPFAM" id="SSF51735">
    <property type="entry name" value="NAD(P)-binding Rossmann-fold domains"/>
    <property type="match status" value="1"/>
</dbReference>
<organism evidence="3 4">
    <name type="scientific">Cladophialophora immunda</name>
    <dbReference type="NCBI Taxonomy" id="569365"/>
    <lineage>
        <taxon>Eukaryota</taxon>
        <taxon>Fungi</taxon>
        <taxon>Dikarya</taxon>
        <taxon>Ascomycota</taxon>
        <taxon>Pezizomycotina</taxon>
        <taxon>Eurotiomycetes</taxon>
        <taxon>Chaetothyriomycetidae</taxon>
        <taxon>Chaetothyriales</taxon>
        <taxon>Herpotrichiellaceae</taxon>
        <taxon>Cladophialophora</taxon>
    </lineage>
</organism>
<gene>
    <name evidence="3" type="ORF">PV07_05357</name>
</gene>
<evidence type="ECO:0000256" key="1">
    <source>
        <dbReference type="ARBA" id="ARBA00006484"/>
    </source>
</evidence>
<dbReference type="InterPro" id="IPR036291">
    <property type="entry name" value="NAD(P)-bd_dom_sf"/>
</dbReference>
<keyword evidence="2" id="KW-0560">Oxidoreductase</keyword>
<dbReference type="VEuPathDB" id="FungiDB:PV07_05357"/>
<dbReference type="OrthoDB" id="5325318at2759"/>
<dbReference type="Gene3D" id="3.40.50.720">
    <property type="entry name" value="NAD(P)-binding Rossmann-like Domain"/>
    <property type="match status" value="1"/>
</dbReference>
<protein>
    <submittedName>
        <fullName evidence="3">Uncharacterized protein</fullName>
    </submittedName>
</protein>
<dbReference type="STRING" id="569365.A0A0D2CHC1"/>